<dbReference type="GO" id="GO:0046872">
    <property type="term" value="F:metal ion binding"/>
    <property type="evidence" value="ECO:0007669"/>
    <property type="project" value="UniProtKB-KW"/>
</dbReference>
<gene>
    <name evidence="8" type="ORF">PV327_000607</name>
</gene>
<dbReference type="GO" id="GO:0000978">
    <property type="term" value="F:RNA polymerase II cis-regulatory region sequence-specific DNA binding"/>
    <property type="evidence" value="ECO:0007669"/>
    <property type="project" value="TreeGrafter"/>
</dbReference>
<dbReference type="PROSITE" id="PS50809">
    <property type="entry name" value="DM_2"/>
    <property type="match status" value="1"/>
</dbReference>
<keyword evidence="9" id="KW-1185">Reference proteome</keyword>
<keyword evidence="3 5" id="KW-0238">DNA-binding</keyword>
<feature type="region of interest" description="Disordered" evidence="6">
    <location>
        <begin position="1"/>
        <end position="27"/>
    </location>
</feature>
<name>A0AA39G6L2_MICHY</name>
<evidence type="ECO:0000256" key="3">
    <source>
        <dbReference type="ARBA" id="ARBA00023125"/>
    </source>
</evidence>
<evidence type="ECO:0000313" key="8">
    <source>
        <dbReference type="EMBL" id="KAK0182467.1"/>
    </source>
</evidence>
<evidence type="ECO:0000259" key="7">
    <source>
        <dbReference type="PROSITE" id="PS50809"/>
    </source>
</evidence>
<dbReference type="GO" id="GO:0007548">
    <property type="term" value="P:sex differentiation"/>
    <property type="evidence" value="ECO:0007669"/>
    <property type="project" value="TreeGrafter"/>
</dbReference>
<dbReference type="PROSITE" id="PS40000">
    <property type="entry name" value="DM_1"/>
    <property type="match status" value="1"/>
</dbReference>
<dbReference type="SMART" id="SM00301">
    <property type="entry name" value="DM"/>
    <property type="match status" value="1"/>
</dbReference>
<feature type="DNA-binding region" description="DM" evidence="5">
    <location>
        <begin position="31"/>
        <end position="78"/>
    </location>
</feature>
<dbReference type="PANTHER" id="PTHR12322">
    <property type="entry name" value="DOUBLESEX AND MAB-3 RELATED TRANSCRIPTION FACTOR DMRT"/>
    <property type="match status" value="1"/>
</dbReference>
<dbReference type="Gene3D" id="1.10.8.10">
    <property type="entry name" value="DNA helicase RuvA subunit, C-terminal domain"/>
    <property type="match status" value="1"/>
</dbReference>
<evidence type="ECO:0000313" key="9">
    <source>
        <dbReference type="Proteomes" id="UP001168972"/>
    </source>
</evidence>
<dbReference type="GO" id="GO:0005634">
    <property type="term" value="C:nucleus"/>
    <property type="evidence" value="ECO:0007669"/>
    <property type="project" value="UniProtKB-SubCell"/>
</dbReference>
<feature type="region of interest" description="Disordered" evidence="6">
    <location>
        <begin position="113"/>
        <end position="140"/>
    </location>
</feature>
<dbReference type="SUPFAM" id="SSF82927">
    <property type="entry name" value="Cysteine-rich DNA binding domain, (DM domain)"/>
    <property type="match status" value="1"/>
</dbReference>
<reference evidence="8" key="2">
    <citation type="submission" date="2023-03" db="EMBL/GenBank/DDBJ databases">
        <authorList>
            <person name="Inwood S.N."/>
            <person name="Skelly J.G."/>
            <person name="Guhlin J."/>
            <person name="Harrop T.W.R."/>
            <person name="Goldson S.G."/>
            <person name="Dearden P.K."/>
        </authorList>
    </citation>
    <scope>NUCLEOTIDE SEQUENCE</scope>
    <source>
        <strain evidence="8">Lincoln</strain>
        <tissue evidence="8">Whole body</tissue>
    </source>
</reference>
<protein>
    <recommendedName>
        <fullName evidence="7">DM domain-containing protein</fullName>
    </recommendedName>
</protein>
<dbReference type="EMBL" id="JAQQBR010000001">
    <property type="protein sequence ID" value="KAK0182467.1"/>
    <property type="molecule type" value="Genomic_DNA"/>
</dbReference>
<dbReference type="Gene3D" id="4.10.1040.10">
    <property type="entry name" value="DM DNA-binding domain"/>
    <property type="match status" value="1"/>
</dbReference>
<evidence type="ECO:0000256" key="5">
    <source>
        <dbReference type="PROSITE-ProRule" id="PRU00070"/>
    </source>
</evidence>
<comment type="caution">
    <text evidence="8">The sequence shown here is derived from an EMBL/GenBank/DDBJ whole genome shotgun (WGS) entry which is preliminary data.</text>
</comment>
<proteinExistence type="predicted"/>
<dbReference type="Pfam" id="PF08828">
    <property type="entry name" value="DSX_dimer"/>
    <property type="match status" value="1"/>
</dbReference>
<feature type="compositionally biased region" description="Polar residues" evidence="6">
    <location>
        <begin position="1"/>
        <end position="25"/>
    </location>
</feature>
<evidence type="ECO:0000256" key="1">
    <source>
        <dbReference type="ARBA" id="ARBA00022723"/>
    </source>
</evidence>
<dbReference type="AlphaFoldDB" id="A0AA39G6L2"/>
<dbReference type="GO" id="GO:0000981">
    <property type="term" value="F:DNA-binding transcription factor activity, RNA polymerase II-specific"/>
    <property type="evidence" value="ECO:0007669"/>
    <property type="project" value="TreeGrafter"/>
</dbReference>
<dbReference type="SMART" id="SM01143">
    <property type="entry name" value="DSX_dimer"/>
    <property type="match status" value="1"/>
</dbReference>
<feature type="domain" description="DM" evidence="7">
    <location>
        <begin position="31"/>
        <end position="78"/>
    </location>
</feature>
<dbReference type="FunFam" id="4.10.1040.10:FF:000001">
    <property type="entry name" value="doublesex- and mab-3-related transcription factor 1"/>
    <property type="match status" value="1"/>
</dbReference>
<dbReference type="InterPro" id="IPR001275">
    <property type="entry name" value="DM_DNA-bd"/>
</dbReference>
<evidence type="ECO:0000256" key="2">
    <source>
        <dbReference type="ARBA" id="ARBA00022833"/>
    </source>
</evidence>
<evidence type="ECO:0000256" key="6">
    <source>
        <dbReference type="SAM" id="MobiDB-lite"/>
    </source>
</evidence>
<keyword evidence="4 5" id="KW-0539">Nucleus</keyword>
<organism evidence="8 9">
    <name type="scientific">Microctonus hyperodae</name>
    <name type="common">Parasitoid wasp</name>
    <dbReference type="NCBI Taxonomy" id="165561"/>
    <lineage>
        <taxon>Eukaryota</taxon>
        <taxon>Metazoa</taxon>
        <taxon>Ecdysozoa</taxon>
        <taxon>Arthropoda</taxon>
        <taxon>Hexapoda</taxon>
        <taxon>Insecta</taxon>
        <taxon>Pterygota</taxon>
        <taxon>Neoptera</taxon>
        <taxon>Endopterygota</taxon>
        <taxon>Hymenoptera</taxon>
        <taxon>Apocrita</taxon>
        <taxon>Ichneumonoidea</taxon>
        <taxon>Braconidae</taxon>
        <taxon>Euphorinae</taxon>
        <taxon>Microctonus</taxon>
    </lineage>
</organism>
<dbReference type="Proteomes" id="UP001168972">
    <property type="component" value="Unassembled WGS sequence"/>
</dbReference>
<keyword evidence="1 5" id="KW-0479">Metal-binding</keyword>
<feature type="compositionally biased region" description="Low complexity" evidence="6">
    <location>
        <begin position="115"/>
        <end position="130"/>
    </location>
</feature>
<dbReference type="PANTHER" id="PTHR12322:SF116">
    <property type="entry name" value="DOUBLESEX-MAB RELATED 99B"/>
    <property type="match status" value="1"/>
</dbReference>
<dbReference type="InterPro" id="IPR036407">
    <property type="entry name" value="DM_DNA-bd_sf"/>
</dbReference>
<reference evidence="8" key="1">
    <citation type="journal article" date="2023" name="bioRxiv">
        <title>Scaffold-level genome assemblies of two parasitoid biocontrol wasps reveal the parthenogenesis mechanism and an associated novel virus.</title>
        <authorList>
            <person name="Inwood S."/>
            <person name="Skelly J."/>
            <person name="Guhlin J."/>
            <person name="Harrop T."/>
            <person name="Goldson S."/>
            <person name="Dearden P."/>
        </authorList>
    </citation>
    <scope>NUCLEOTIDE SEQUENCE</scope>
    <source>
        <strain evidence="8">Lincoln</strain>
        <tissue evidence="8">Whole body</tissue>
    </source>
</reference>
<keyword evidence="2 5" id="KW-0862">Zinc</keyword>
<sequence>MNQDNSASVPSDGKTASNSNCGSNPRTPPNCARCRNHHLKIALKGHKRYCKYRHCTCNKCILTKDRQRVMALQVALRRAQDQDTSRIRRPEEQVEPRPMALDREHLLSVPQPARSLEGSCDSSSADSPISNHGSSGVHIVSVPSSRKMSPSFNNHSSSATQIEPTSCESVEVLLEYSTKLLERFLYSWEMLPLMYVILKDARADIEEATRRIAEAIGIIFISRIPLTSRNNKANNEIRAMAFWKARRMIQDTSGIYYNGSDWYSSAGNVGAPTYLGQPPYIGTGMAPPPSAVHLGPLPHLLNAHVLASRVPSSPDSPAERPTT</sequence>
<dbReference type="InterPro" id="IPR014932">
    <property type="entry name" value="DSX_dimer"/>
</dbReference>
<accession>A0AA39G6L2</accession>
<dbReference type="InterPro" id="IPR026607">
    <property type="entry name" value="DMRT"/>
</dbReference>
<evidence type="ECO:0000256" key="4">
    <source>
        <dbReference type="ARBA" id="ARBA00023242"/>
    </source>
</evidence>
<comment type="subcellular location">
    <subcellularLocation>
        <location evidence="5">Nucleus</location>
    </subcellularLocation>
</comment>
<dbReference type="Pfam" id="PF00751">
    <property type="entry name" value="DM"/>
    <property type="match status" value="1"/>
</dbReference>